<evidence type="ECO:0000313" key="2">
    <source>
        <dbReference type="Proteomes" id="UP001247805"/>
    </source>
</evidence>
<organism evidence="1 2">
    <name type="scientific">Paraglaciecola aquimarina</name>
    <dbReference type="NCBI Taxonomy" id="1235557"/>
    <lineage>
        <taxon>Bacteria</taxon>
        <taxon>Pseudomonadati</taxon>
        <taxon>Pseudomonadota</taxon>
        <taxon>Gammaproteobacteria</taxon>
        <taxon>Alteromonadales</taxon>
        <taxon>Alteromonadaceae</taxon>
        <taxon>Paraglaciecola</taxon>
    </lineage>
</organism>
<accession>A0ABU3SS92</accession>
<name>A0ABU3SS92_9ALTE</name>
<sequence length="212" mass="23975">MAHVGDATLADIHEYILLISNRVMEKQAKPKFKGFRRPKRDFPYITRTYRPFTSPASISVSLSPALSVVWDSSIASLRYAYPTSMQMSGEKNREENRKQILYMESANVPFSFIRGQKIDFKGYDLIDGNPEFIYQVGKIKVREKISLGKTAKSFVRHFIISGLALNGDNERISLDLNHQKHANIKVSKGTLTNNILQLTATEAAEFSVEVSL</sequence>
<dbReference type="RefSeq" id="WP_316024562.1">
    <property type="nucleotide sequence ID" value="NZ_JAWDIO010000002.1"/>
</dbReference>
<gene>
    <name evidence="1" type="ORF">RS130_01985</name>
</gene>
<proteinExistence type="predicted"/>
<evidence type="ECO:0000313" key="1">
    <source>
        <dbReference type="EMBL" id="MDU0352855.1"/>
    </source>
</evidence>
<comment type="caution">
    <text evidence="1">The sequence shown here is derived from an EMBL/GenBank/DDBJ whole genome shotgun (WGS) entry which is preliminary data.</text>
</comment>
<keyword evidence="2" id="KW-1185">Reference proteome</keyword>
<dbReference type="Proteomes" id="UP001247805">
    <property type="component" value="Unassembled WGS sequence"/>
</dbReference>
<protein>
    <submittedName>
        <fullName evidence="1">Uncharacterized protein</fullName>
    </submittedName>
</protein>
<dbReference type="EMBL" id="JAWDIO010000002">
    <property type="protein sequence ID" value="MDU0352855.1"/>
    <property type="molecule type" value="Genomic_DNA"/>
</dbReference>
<reference evidence="1 2" key="1">
    <citation type="submission" date="2023-10" db="EMBL/GenBank/DDBJ databases">
        <title>Glaciecola aquimarina strain GGW-M5 nov., isolated from a coastal seawater.</title>
        <authorList>
            <person name="Bayburt H."/>
            <person name="Kim J.M."/>
            <person name="Choi B.J."/>
            <person name="Jeon C.O."/>
        </authorList>
    </citation>
    <scope>NUCLEOTIDE SEQUENCE [LARGE SCALE GENOMIC DNA]</scope>
    <source>
        <strain evidence="1 2">KCTC 32108</strain>
    </source>
</reference>